<dbReference type="InParanoid" id="B9TKM4"/>
<name>B9TKM4_RICCO</name>
<evidence type="ECO:0000313" key="2">
    <source>
        <dbReference type="Proteomes" id="UP000008311"/>
    </source>
</evidence>
<dbReference type="Proteomes" id="UP000008311">
    <property type="component" value="Unassembled WGS sequence"/>
</dbReference>
<dbReference type="AlphaFoldDB" id="B9TKM4"/>
<sequence length="125" mass="13739">MQADNYQLEAKIREHLANRTVSDEFDIHGETEAVLNSIGASLNEFGGELSFYGKDPIIPSVLRFGTFSAIGLAVKAAQIASIWRMKTGQSQNIHVDVRWTLGLLYLQLSKDAQYRAATAAVPARS</sequence>
<keyword evidence="2" id="KW-1185">Reference proteome</keyword>
<dbReference type="EMBL" id="EQ985491">
    <property type="protein sequence ID" value="EEF23591.1"/>
    <property type="molecule type" value="Genomic_DNA"/>
</dbReference>
<accession>B9TKM4</accession>
<reference evidence="2" key="1">
    <citation type="journal article" date="2010" name="Nat. Biotechnol.">
        <title>Draft genome sequence of the oilseed species Ricinus communis.</title>
        <authorList>
            <person name="Chan A.P."/>
            <person name="Crabtree J."/>
            <person name="Zhao Q."/>
            <person name="Lorenzi H."/>
            <person name="Orvis J."/>
            <person name="Puiu D."/>
            <person name="Melake-Berhan A."/>
            <person name="Jones K.M."/>
            <person name="Redman J."/>
            <person name="Chen G."/>
            <person name="Cahoon E.B."/>
            <person name="Gedil M."/>
            <person name="Stanke M."/>
            <person name="Haas B.J."/>
            <person name="Wortman J.R."/>
            <person name="Fraser-Liggett C.M."/>
            <person name="Ravel J."/>
            <person name="Rabinowicz P.D."/>
        </authorList>
    </citation>
    <scope>NUCLEOTIDE SEQUENCE [LARGE SCALE GENOMIC DNA]</scope>
    <source>
        <strain evidence="2">cv. Hale</strain>
    </source>
</reference>
<gene>
    <name evidence="1" type="ORF">RCOM_2027860</name>
</gene>
<proteinExistence type="predicted"/>
<protein>
    <submittedName>
        <fullName evidence="1">Uncharacterized protein</fullName>
    </submittedName>
</protein>
<organism evidence="1 2">
    <name type="scientific">Ricinus communis</name>
    <name type="common">Castor bean</name>
    <dbReference type="NCBI Taxonomy" id="3988"/>
    <lineage>
        <taxon>Eukaryota</taxon>
        <taxon>Viridiplantae</taxon>
        <taxon>Streptophyta</taxon>
        <taxon>Embryophyta</taxon>
        <taxon>Tracheophyta</taxon>
        <taxon>Spermatophyta</taxon>
        <taxon>Magnoliopsida</taxon>
        <taxon>eudicotyledons</taxon>
        <taxon>Gunneridae</taxon>
        <taxon>Pentapetalae</taxon>
        <taxon>rosids</taxon>
        <taxon>fabids</taxon>
        <taxon>Malpighiales</taxon>
        <taxon>Euphorbiaceae</taxon>
        <taxon>Acalyphoideae</taxon>
        <taxon>Acalypheae</taxon>
        <taxon>Ricinus</taxon>
    </lineage>
</organism>
<evidence type="ECO:0000313" key="1">
    <source>
        <dbReference type="EMBL" id="EEF23591.1"/>
    </source>
</evidence>